<reference evidence="1" key="1">
    <citation type="journal article" date="2012" name="J. Bacteriol.">
        <title>Genome Sequence of Streptomyces auratus Strain AGR0001, a Phoslactomycin-Producing Actinomycete.</title>
        <authorList>
            <person name="Han X."/>
            <person name="Li M."/>
            <person name="Ding Z."/>
            <person name="Zhao J."/>
            <person name="Ji K."/>
            <person name="Wen M."/>
            <person name="Lu T."/>
        </authorList>
    </citation>
    <scope>NUCLEOTIDE SEQUENCE [LARGE SCALE GENOMIC DNA]</scope>
    <source>
        <strain evidence="1">AGR0001</strain>
    </source>
</reference>
<dbReference type="PATRIC" id="fig|1160718.3.peg.1944"/>
<dbReference type="EMBL" id="CP072931">
    <property type="protein sequence ID" value="QTZ93795.1"/>
    <property type="molecule type" value="Genomic_DNA"/>
</dbReference>
<dbReference type="InterPro" id="IPR011990">
    <property type="entry name" value="TPR-like_helical_dom_sf"/>
</dbReference>
<dbReference type="SMART" id="SM00028">
    <property type="entry name" value="TPR"/>
    <property type="match status" value="4"/>
</dbReference>
<dbReference type="RefSeq" id="WP_006603493.1">
    <property type="nucleotide sequence ID" value="NZ_CP072931.1"/>
</dbReference>
<organism evidence="1">
    <name type="scientific">Streptomyces auratus AGR0001</name>
    <dbReference type="NCBI Taxonomy" id="1160718"/>
    <lineage>
        <taxon>Bacteria</taxon>
        <taxon>Bacillati</taxon>
        <taxon>Actinomycetota</taxon>
        <taxon>Actinomycetes</taxon>
        <taxon>Kitasatosporales</taxon>
        <taxon>Streptomycetaceae</taxon>
        <taxon>Streptomyces</taxon>
    </lineage>
</organism>
<dbReference type="STRING" id="1160718.SU9_09629"/>
<dbReference type="HOGENOM" id="CLU_006181_0_0_11"/>
<accession>J1ZZ54</accession>
<dbReference type="InterPro" id="IPR019734">
    <property type="entry name" value="TPR_rpt"/>
</dbReference>
<dbReference type="KEGG" id="sauh:SU9_022020"/>
<dbReference type="Gene3D" id="1.25.40.10">
    <property type="entry name" value="Tetratricopeptide repeat domain"/>
    <property type="match status" value="2"/>
</dbReference>
<dbReference type="AlphaFoldDB" id="J1ZZ54"/>
<dbReference type="OrthoDB" id="3218567at2"/>
<dbReference type="Proteomes" id="UP000009036">
    <property type="component" value="Chromosome"/>
</dbReference>
<gene>
    <name evidence="2" type="ORF">SU9_022020</name>
    <name evidence="1" type="ORF">SU9_09629</name>
</gene>
<keyword evidence="3" id="KW-1185">Reference proteome</keyword>
<evidence type="ECO:0000313" key="1">
    <source>
        <dbReference type="EMBL" id="EJJ07151.1"/>
    </source>
</evidence>
<name>J1ZZ54_9ACTN</name>
<reference evidence="2" key="2">
    <citation type="submission" date="2021-04" db="EMBL/GenBank/DDBJ databases">
        <authorList>
            <person name="Wen M.-L."/>
            <person name="Han X.-L."/>
            <person name="Xiong J."/>
        </authorList>
    </citation>
    <scope>NUCLEOTIDE SEQUENCE</scope>
    <source>
        <strain evidence="2">AGR0001</strain>
    </source>
</reference>
<protein>
    <submittedName>
        <fullName evidence="2">Tetratricopeptide repeat protein</fullName>
    </submittedName>
</protein>
<dbReference type="EMBL" id="AJGV01000067">
    <property type="protein sequence ID" value="EJJ07151.1"/>
    <property type="molecule type" value="Genomic_DNA"/>
</dbReference>
<dbReference type="SUPFAM" id="SSF48452">
    <property type="entry name" value="TPR-like"/>
    <property type="match status" value="1"/>
</dbReference>
<proteinExistence type="predicted"/>
<sequence length="884" mass="96153">MTDSWIGGHNIQIGVVGGDISILLDRPSFRLELLRPMESPELPAKVRHQPSYLLDPSHQVVPYRPSVSLEMLASWRDNKDDLSVLLLHGPGGQGKTRTAQHFAACAASDGWSVAQARDLATAAPVLPPVKEPFAERLLIIVDYAERWRFPSLLTMLELIRSDGQARIVRILLLARSDTHLWDQLEAELDSLGIGYAQPIALPGFSGPSREALFTEASAAFAHALDAPELSPPVPDNLADPAYASPLTLHMAALAGVVAAREGDSRPTDISRYLLLHERRRWNDPATGDTVRALVALATLFGPAPTRESARALLLAAGAADGPAEADRALKAHRTLYPSDRHLAPLRPDRFAEDFLGWYLSRDQDAGEDLAALLTGDGTALQDGDIRQALIVLANAARHEPVRDLLDKVITQRHDLAETSPAIMLAVAEHLPISTVLGFAVCPDKSAELAYARVRIAQRFAEARPDGAPALLDIINLRLLGNALLDCGEYAQAANALGKAIRQVRVHRDDPEIGYPVALADLLNAYSAPLLYGGRPHEAVGATAEAIELLRDQLPEISAGDVSVHKDSLARSLINHANALAQIEELPNALDAAKGAVVLYKELASENFNGYGAALFRAQTRVGNLLSQAGQHEDAFWREQSAANTLRRLYARSPEEHREDYANTLYNLGVTLDEMGLAEQAAPILSEAADLFRYLAQHVPLRFLDRLANCLFLLSSALEELGRVGERIRVLREVVIVTRQLREKEPDRYDTRLALTLFFLGQELATREDFEDASPALTEAKELFQSLVMLQPEPAEVLPDVLVTLSFVQAALDDLVAATATAREGIAMLRKHSENSGEAVPRGGFAVNGLKHLVPLLAEMGGEEQAAVLAELDELLRLSAPDASR</sequence>
<evidence type="ECO:0000313" key="2">
    <source>
        <dbReference type="EMBL" id="QTZ93795.1"/>
    </source>
</evidence>
<evidence type="ECO:0000313" key="3">
    <source>
        <dbReference type="Proteomes" id="UP000009036"/>
    </source>
</evidence>
<dbReference type="eggNOG" id="COG0457">
    <property type="taxonomic scope" value="Bacteria"/>
</dbReference>